<dbReference type="AlphaFoldDB" id="A0A8T0GYQ1"/>
<sequence>MALYHVLDSERSGDEIAAEVFDLVGDGGFVLIQELLKDRKELVELVHKAISILKSEKAGPGPQSRMPSYGTQVIVTSALDKKMVKGP</sequence>
<organism evidence="2 4">
    <name type="scientific">Ceratodon purpureus</name>
    <name type="common">Fire moss</name>
    <name type="synonym">Dicranum purpureum</name>
    <dbReference type="NCBI Taxonomy" id="3225"/>
    <lineage>
        <taxon>Eukaryota</taxon>
        <taxon>Viridiplantae</taxon>
        <taxon>Streptophyta</taxon>
        <taxon>Embryophyta</taxon>
        <taxon>Bryophyta</taxon>
        <taxon>Bryophytina</taxon>
        <taxon>Bryopsida</taxon>
        <taxon>Dicranidae</taxon>
        <taxon>Pseudoditrichales</taxon>
        <taxon>Ditrichaceae</taxon>
        <taxon>Ceratodon</taxon>
    </lineage>
</organism>
<evidence type="ECO:0000313" key="3">
    <source>
        <dbReference type="EMBL" id="KAG0567185.1"/>
    </source>
</evidence>
<evidence type="ECO:0000313" key="1">
    <source>
        <dbReference type="EMBL" id="KAG0555109.1"/>
    </source>
</evidence>
<evidence type="ECO:0000313" key="4">
    <source>
        <dbReference type="Proteomes" id="UP000822688"/>
    </source>
</evidence>
<keyword evidence="4" id="KW-1185">Reference proteome</keyword>
<dbReference type="EMBL" id="CM026428">
    <property type="protein sequence ID" value="KAG0567185.1"/>
    <property type="molecule type" value="Genomic_DNA"/>
</dbReference>
<gene>
    <name evidence="1" type="ORF">KC19_12G144900</name>
    <name evidence="3" type="ORF">KC19_7G117200</name>
    <name evidence="2" type="ORF">KC19_9G176000</name>
</gene>
<dbReference type="Proteomes" id="UP000822688">
    <property type="component" value="Chromosome 12"/>
</dbReference>
<dbReference type="EMBL" id="CM026433">
    <property type="protein sequence ID" value="KAG0555109.1"/>
    <property type="molecule type" value="Genomic_DNA"/>
</dbReference>
<proteinExistence type="predicted"/>
<reference evidence="2" key="1">
    <citation type="submission" date="2020-06" db="EMBL/GenBank/DDBJ databases">
        <title>WGS assembly of Ceratodon purpureus strain R40.</title>
        <authorList>
            <person name="Carey S.B."/>
            <person name="Jenkins J."/>
            <person name="Shu S."/>
            <person name="Lovell J.T."/>
            <person name="Sreedasyam A."/>
            <person name="Maumus F."/>
            <person name="Tiley G.P."/>
            <person name="Fernandez-Pozo N."/>
            <person name="Barry K."/>
            <person name="Chen C."/>
            <person name="Wang M."/>
            <person name="Lipzen A."/>
            <person name="Daum C."/>
            <person name="Saski C.A."/>
            <person name="Payton A.C."/>
            <person name="Mcbreen J.C."/>
            <person name="Conrad R.E."/>
            <person name="Kollar L.M."/>
            <person name="Olsson S."/>
            <person name="Huttunen S."/>
            <person name="Landis J.B."/>
            <person name="Wickett N.J."/>
            <person name="Johnson M.G."/>
            <person name="Rensing S.A."/>
            <person name="Grimwood J."/>
            <person name="Schmutz J."/>
            <person name="Mcdaniel S.F."/>
        </authorList>
    </citation>
    <scope>NUCLEOTIDE SEQUENCE</scope>
    <source>
        <strain evidence="2">R40</strain>
    </source>
</reference>
<dbReference type="Proteomes" id="UP000822688">
    <property type="component" value="Chromosome 9"/>
</dbReference>
<protein>
    <submittedName>
        <fullName evidence="2">Uncharacterized protein</fullName>
    </submittedName>
</protein>
<accession>A0A8T0GYQ1</accession>
<evidence type="ECO:0000313" key="2">
    <source>
        <dbReference type="EMBL" id="KAG0562848.1"/>
    </source>
</evidence>
<dbReference type="Proteomes" id="UP000822688">
    <property type="component" value="Chromosome 7"/>
</dbReference>
<dbReference type="EMBL" id="CM026430">
    <property type="protein sequence ID" value="KAG0562848.1"/>
    <property type="molecule type" value="Genomic_DNA"/>
</dbReference>
<comment type="caution">
    <text evidence="2">The sequence shown here is derived from an EMBL/GenBank/DDBJ whole genome shotgun (WGS) entry which is preliminary data.</text>
</comment>
<name>A0A8T0GYQ1_CERPU</name>